<protein>
    <submittedName>
        <fullName evidence="2">Gasdermin-B-like</fullName>
    </submittedName>
</protein>
<organism evidence="1 2">
    <name type="scientific">Microtus ochrogaster</name>
    <name type="common">Prairie vole</name>
    <dbReference type="NCBI Taxonomy" id="79684"/>
    <lineage>
        <taxon>Eukaryota</taxon>
        <taxon>Metazoa</taxon>
        <taxon>Chordata</taxon>
        <taxon>Craniata</taxon>
        <taxon>Vertebrata</taxon>
        <taxon>Euteleostomi</taxon>
        <taxon>Mammalia</taxon>
        <taxon>Eutheria</taxon>
        <taxon>Euarchontoglires</taxon>
        <taxon>Glires</taxon>
        <taxon>Rodentia</taxon>
        <taxon>Myomorpha</taxon>
        <taxon>Muroidea</taxon>
        <taxon>Cricetidae</taxon>
        <taxon>Arvicolinae</taxon>
        <taxon>Microtus</taxon>
    </lineage>
</organism>
<evidence type="ECO:0000313" key="2">
    <source>
        <dbReference type="RefSeq" id="XP_026645689.1"/>
    </source>
</evidence>
<dbReference type="GeneID" id="113458468"/>
<keyword evidence="1" id="KW-1185">Reference proteome</keyword>
<name>A0ABM1UUM7_MICOH</name>
<reference evidence="2" key="1">
    <citation type="submission" date="2025-08" db="UniProtKB">
        <authorList>
            <consortium name="RefSeq"/>
        </authorList>
    </citation>
    <scope>IDENTIFICATION</scope>
</reference>
<dbReference type="Proteomes" id="UP000694915">
    <property type="component" value="Unplaced"/>
</dbReference>
<gene>
    <name evidence="2" type="primary">LOC113458468</name>
</gene>
<evidence type="ECO:0000313" key="1">
    <source>
        <dbReference type="Proteomes" id="UP000694915"/>
    </source>
</evidence>
<proteinExistence type="predicted"/>
<sequence length="138" mass="15920">MILAYRMKQLIFENGSIFLDFWNEGRRRSFQGETPLGRQGTTGTLKEHIENTGRSLQELDEKQKNVLCSATTCAIKEGGLEDLEQKVTDPRKNWGGHRRLWRADGRMGINWTEPYLASPSPTPRFLLSCSLMLPEYWD</sequence>
<dbReference type="RefSeq" id="XP_026645689.1">
    <property type="nucleotide sequence ID" value="XM_026789888.1"/>
</dbReference>
<accession>A0ABM1UUM7</accession>